<dbReference type="Proteomes" id="UP000257127">
    <property type="component" value="Unassembled WGS sequence"/>
</dbReference>
<evidence type="ECO:0000313" key="2">
    <source>
        <dbReference type="EMBL" id="RFC53708.1"/>
    </source>
</evidence>
<dbReference type="EMBL" id="QURB01000007">
    <property type="protein sequence ID" value="RFC53708.1"/>
    <property type="molecule type" value="Genomic_DNA"/>
</dbReference>
<keyword evidence="1" id="KW-0732">Signal</keyword>
<dbReference type="RefSeq" id="WP_116881404.1">
    <property type="nucleotide sequence ID" value="NZ_QURB01000007.1"/>
</dbReference>
<sequence>MKLSRIILTGVFATAMMGSSFATTSIEDSTQVESKLIEEEQAKEEIDLSALPEAIVKELKKKPYVEWKAQKAYEIKTKEAAYYEVLVSKGGEEMSLFFNEDGTVIEK</sequence>
<dbReference type="AlphaFoldDB" id="A0A3E1EW09"/>
<feature type="chain" id="PRO_5017602120" evidence="1">
    <location>
        <begin position="23"/>
        <end position="107"/>
    </location>
</feature>
<dbReference type="SUPFAM" id="SSF160574">
    <property type="entry name" value="BT0923-like"/>
    <property type="match status" value="1"/>
</dbReference>
<comment type="caution">
    <text evidence="2">The sequence shown here is derived from an EMBL/GenBank/DDBJ whole genome shotgun (WGS) entry which is preliminary data.</text>
</comment>
<evidence type="ECO:0000313" key="3">
    <source>
        <dbReference type="Proteomes" id="UP000257127"/>
    </source>
</evidence>
<organism evidence="2 3">
    <name type="scientific">Brumimicrobium aurantiacum</name>
    <dbReference type="NCBI Taxonomy" id="1737063"/>
    <lineage>
        <taxon>Bacteria</taxon>
        <taxon>Pseudomonadati</taxon>
        <taxon>Bacteroidota</taxon>
        <taxon>Flavobacteriia</taxon>
        <taxon>Flavobacteriales</taxon>
        <taxon>Crocinitomicaceae</taxon>
        <taxon>Brumimicrobium</taxon>
    </lineage>
</organism>
<name>A0A3E1EW09_9FLAO</name>
<feature type="signal peptide" evidence="1">
    <location>
        <begin position="1"/>
        <end position="22"/>
    </location>
</feature>
<gene>
    <name evidence="2" type="ORF">DXU93_11300</name>
</gene>
<proteinExistence type="predicted"/>
<evidence type="ECO:0000256" key="1">
    <source>
        <dbReference type="SAM" id="SignalP"/>
    </source>
</evidence>
<accession>A0A3E1EW09</accession>
<reference evidence="2 3" key="1">
    <citation type="submission" date="2018-08" db="EMBL/GenBank/DDBJ databases">
        <title>The draft genome squence of Brumimicrobium sp. N62.</title>
        <authorList>
            <person name="Du Z.-J."/>
            <person name="Luo H.-R."/>
        </authorList>
    </citation>
    <scope>NUCLEOTIDE SEQUENCE [LARGE SCALE GENOMIC DNA]</scope>
    <source>
        <strain evidence="2 3">N62</strain>
    </source>
</reference>
<dbReference type="Gene3D" id="3.10.450.360">
    <property type="match status" value="1"/>
</dbReference>
<protein>
    <submittedName>
        <fullName evidence="2">Uncharacterized protein</fullName>
    </submittedName>
</protein>
<keyword evidence="3" id="KW-1185">Reference proteome</keyword>